<dbReference type="InterPro" id="IPR014880">
    <property type="entry name" value="SoxZ_dom"/>
</dbReference>
<accession>A0A1K1ZH76</accession>
<sequence length="262" mass="29310">MIQIHTRFLLPLAALLLAFLISLPLQAASWQQFAPVQAQIKGTPASEGLQLELPLVSEDGSAVPLSVRFTGSLAEGDQLESIRIFATANPNAEIIDFIFHDARSLADLSTRVRLNETQNVIALATSRNGRQWVAEREVRVTVSGCLMRSDEQADAGMQNPRIALPRRLQAGQPIEIRTLISHPMETGLRKAADGKLLPQNLIHNMVLELDQQPVFEARFYTGTSANPYVRLHLKTDQNAMARFRWTDQQKQQLEEAREISLR</sequence>
<dbReference type="OrthoDB" id="9795530at2"/>
<proteinExistence type="predicted"/>
<name>A0A1K1ZH76_9GAMM</name>
<evidence type="ECO:0000313" key="4">
    <source>
        <dbReference type="EMBL" id="SFX73455.1"/>
    </source>
</evidence>
<dbReference type="Gene3D" id="2.60.40.10">
    <property type="entry name" value="Immunoglobulins"/>
    <property type="match status" value="1"/>
</dbReference>
<feature type="signal peptide" evidence="1">
    <location>
        <begin position="1"/>
        <end position="27"/>
    </location>
</feature>
<dbReference type="InterPro" id="IPR038162">
    <property type="entry name" value="SoxY_sf"/>
</dbReference>
<organism evidence="4 5">
    <name type="scientific">Marinospirillum alkaliphilum DSM 21637</name>
    <dbReference type="NCBI Taxonomy" id="1122209"/>
    <lineage>
        <taxon>Bacteria</taxon>
        <taxon>Pseudomonadati</taxon>
        <taxon>Pseudomonadota</taxon>
        <taxon>Gammaproteobacteria</taxon>
        <taxon>Oceanospirillales</taxon>
        <taxon>Oceanospirillaceae</taxon>
        <taxon>Marinospirillum</taxon>
    </lineage>
</organism>
<gene>
    <name evidence="4" type="ORF">SAMN02745752_02699</name>
</gene>
<dbReference type="InterPro" id="IPR013783">
    <property type="entry name" value="Ig-like_fold"/>
</dbReference>
<keyword evidence="5" id="KW-1185">Reference proteome</keyword>
<evidence type="ECO:0000256" key="1">
    <source>
        <dbReference type="SAM" id="SignalP"/>
    </source>
</evidence>
<dbReference type="Pfam" id="PF13501">
    <property type="entry name" value="SoxY"/>
    <property type="match status" value="1"/>
</dbReference>
<evidence type="ECO:0000259" key="2">
    <source>
        <dbReference type="Pfam" id="PF08770"/>
    </source>
</evidence>
<dbReference type="EMBL" id="FPJW01000011">
    <property type="protein sequence ID" value="SFX73455.1"/>
    <property type="molecule type" value="Genomic_DNA"/>
</dbReference>
<evidence type="ECO:0000313" key="5">
    <source>
        <dbReference type="Proteomes" id="UP000182350"/>
    </source>
</evidence>
<dbReference type="AlphaFoldDB" id="A0A1K1ZH76"/>
<dbReference type="InterPro" id="IPR014756">
    <property type="entry name" value="Ig_E-set"/>
</dbReference>
<dbReference type="STRING" id="1122209.SAMN02745752_02699"/>
<feature type="domain" description="Sulphur oxidation protein SoxZ" evidence="2">
    <location>
        <begin position="167"/>
        <end position="254"/>
    </location>
</feature>
<dbReference type="SUPFAM" id="SSF81296">
    <property type="entry name" value="E set domains"/>
    <property type="match status" value="1"/>
</dbReference>
<dbReference type="Gene3D" id="2.60.40.2470">
    <property type="entry name" value="SoxY domain"/>
    <property type="match status" value="1"/>
</dbReference>
<feature type="domain" description="Ig-like SoxY" evidence="3">
    <location>
        <begin position="46"/>
        <end position="145"/>
    </location>
</feature>
<feature type="chain" id="PRO_5012769397" evidence="1">
    <location>
        <begin position="28"/>
        <end position="262"/>
    </location>
</feature>
<evidence type="ECO:0000259" key="3">
    <source>
        <dbReference type="Pfam" id="PF13501"/>
    </source>
</evidence>
<protein>
    <submittedName>
        <fullName evidence="4">Sulfur-oxidizing protein SoxY</fullName>
    </submittedName>
</protein>
<reference evidence="4 5" key="1">
    <citation type="submission" date="2016-11" db="EMBL/GenBank/DDBJ databases">
        <authorList>
            <person name="Jaros S."/>
            <person name="Januszkiewicz K."/>
            <person name="Wedrychowicz H."/>
        </authorList>
    </citation>
    <scope>NUCLEOTIDE SEQUENCE [LARGE SCALE GENOMIC DNA]</scope>
    <source>
        <strain evidence="4 5">DSM 21637</strain>
    </source>
</reference>
<dbReference type="InterPro" id="IPR032711">
    <property type="entry name" value="SoxY"/>
</dbReference>
<dbReference type="RefSeq" id="WP_072327009.1">
    <property type="nucleotide sequence ID" value="NZ_FPJW01000011.1"/>
</dbReference>
<keyword evidence="1" id="KW-0732">Signal</keyword>
<dbReference type="Proteomes" id="UP000182350">
    <property type="component" value="Unassembled WGS sequence"/>
</dbReference>
<dbReference type="Pfam" id="PF08770">
    <property type="entry name" value="SoxZ"/>
    <property type="match status" value="1"/>
</dbReference>